<evidence type="ECO:0000313" key="3">
    <source>
        <dbReference type="Proteomes" id="UP000827986"/>
    </source>
</evidence>
<dbReference type="PANTHER" id="PTHR45913:SF5">
    <property type="entry name" value="GENERAL TRANSCRIPTION FACTOR II-I REPEAT DOMAIN-CONTAINING PROTEIN 2A-LIKE PROTEIN"/>
    <property type="match status" value="1"/>
</dbReference>
<dbReference type="EMBL" id="JAHDVG010000483">
    <property type="protein sequence ID" value="KAH1172344.1"/>
    <property type="molecule type" value="Genomic_DNA"/>
</dbReference>
<dbReference type="AlphaFoldDB" id="A0A9D3WYF5"/>
<sequence>MNSCHAAEGSLPSALRDKGVEEAPVTEQAVPIAHSQSFAGEESLDLVLESTRDGGLEGPPGKENRERPFEEDGKCLGKLQWERTKALSNSLSSDSDIGLKKSKHHLQAQTAENSSSHDVLRSGGIECDEDKLYMAQTKDVEAQFFTRCANRLQTVTLASYDVAWHIAHAKKPYSEEELIKTCLTDVILILSPENENLQKKMSGLQLSHHTTECRISNLNSGIESQLHLQLQQCQYLSIALDESCHAQDKHYRYLSALCLMTVL</sequence>
<dbReference type="Proteomes" id="UP000827986">
    <property type="component" value="Unassembled WGS sequence"/>
</dbReference>
<keyword evidence="3" id="KW-1185">Reference proteome</keyword>
<proteinExistence type="predicted"/>
<feature type="region of interest" description="Disordered" evidence="1">
    <location>
        <begin position="1"/>
        <end position="70"/>
    </location>
</feature>
<gene>
    <name evidence="2" type="ORF">KIL84_007962</name>
</gene>
<evidence type="ECO:0000313" key="2">
    <source>
        <dbReference type="EMBL" id="KAH1172344.1"/>
    </source>
</evidence>
<evidence type="ECO:0000256" key="1">
    <source>
        <dbReference type="SAM" id="MobiDB-lite"/>
    </source>
</evidence>
<accession>A0A9D3WYF5</accession>
<comment type="caution">
    <text evidence="2">The sequence shown here is derived from an EMBL/GenBank/DDBJ whole genome shotgun (WGS) entry which is preliminary data.</text>
</comment>
<reference evidence="2" key="1">
    <citation type="submission" date="2021-09" db="EMBL/GenBank/DDBJ databases">
        <title>The genome of Mauremys mutica provides insights into the evolution of semi-aquatic lifestyle.</title>
        <authorList>
            <person name="Gong S."/>
            <person name="Gao Y."/>
        </authorList>
    </citation>
    <scope>NUCLEOTIDE SEQUENCE</scope>
    <source>
        <strain evidence="2">MM-2020</strain>
        <tissue evidence="2">Muscle</tissue>
    </source>
</reference>
<organism evidence="2 3">
    <name type="scientific">Mauremys mutica</name>
    <name type="common">yellowpond turtle</name>
    <dbReference type="NCBI Taxonomy" id="74926"/>
    <lineage>
        <taxon>Eukaryota</taxon>
        <taxon>Metazoa</taxon>
        <taxon>Chordata</taxon>
        <taxon>Craniata</taxon>
        <taxon>Vertebrata</taxon>
        <taxon>Euteleostomi</taxon>
        <taxon>Archelosauria</taxon>
        <taxon>Testudinata</taxon>
        <taxon>Testudines</taxon>
        <taxon>Cryptodira</taxon>
        <taxon>Durocryptodira</taxon>
        <taxon>Testudinoidea</taxon>
        <taxon>Geoemydidae</taxon>
        <taxon>Geoemydinae</taxon>
        <taxon>Mauremys</taxon>
    </lineage>
</organism>
<name>A0A9D3WYF5_9SAUR</name>
<protein>
    <submittedName>
        <fullName evidence="2">Uncharacterized protein</fullName>
    </submittedName>
</protein>
<feature type="compositionally biased region" description="Basic and acidic residues" evidence="1">
    <location>
        <begin position="50"/>
        <end position="70"/>
    </location>
</feature>
<dbReference type="PANTHER" id="PTHR45913">
    <property type="entry name" value="EPM2A-INTERACTING PROTEIN 1"/>
    <property type="match status" value="1"/>
</dbReference>